<dbReference type="InterPro" id="IPR010998">
    <property type="entry name" value="Integrase_recombinase_N"/>
</dbReference>
<dbReference type="CDD" id="cd00799">
    <property type="entry name" value="INT_Cre_C"/>
    <property type="match status" value="1"/>
</dbReference>
<dbReference type="Gene3D" id="1.10.150.130">
    <property type="match status" value="1"/>
</dbReference>
<dbReference type="GO" id="GO:0007059">
    <property type="term" value="P:chromosome segregation"/>
    <property type="evidence" value="ECO:0007669"/>
    <property type="project" value="UniProtKB-KW"/>
</dbReference>
<evidence type="ECO:0000259" key="5">
    <source>
        <dbReference type="PROSITE" id="PS51898"/>
    </source>
</evidence>
<dbReference type="PROSITE" id="PS51898">
    <property type="entry name" value="TYR_RECOMBINASE"/>
    <property type="match status" value="1"/>
</dbReference>
<organism evidence="6 7">
    <name type="scientific">Spirosoma endophyticum</name>
    <dbReference type="NCBI Taxonomy" id="662367"/>
    <lineage>
        <taxon>Bacteria</taxon>
        <taxon>Pseudomonadati</taxon>
        <taxon>Bacteroidota</taxon>
        <taxon>Cytophagia</taxon>
        <taxon>Cytophagales</taxon>
        <taxon>Cytophagaceae</taxon>
        <taxon>Spirosoma</taxon>
    </lineage>
</organism>
<dbReference type="InterPro" id="IPR002104">
    <property type="entry name" value="Integrase_catalytic"/>
</dbReference>
<feature type="domain" description="Tyr recombinase" evidence="5">
    <location>
        <begin position="129"/>
        <end position="322"/>
    </location>
</feature>
<dbReference type="Proteomes" id="UP000198598">
    <property type="component" value="Unassembled WGS sequence"/>
</dbReference>
<sequence length="325" mass="37131">MEFDLSPTPPHLPIPAEGAELPDQKQKAREFYHAGLYGSINSQKAYLSDLAHYVDWFTQKEYPSLPAIPQALAEYVTDLAESKGFFTIQRRLASIAKYHRINEHDSPTTHEQFKVFMKGVKKKMSVRQKEAPDFTIEEFRQAIQGLPPTPTGIRDRLILLLGFTGAFRRSELVALNIEDLNLKPGGILIQINGSKTNQTGEEEEKYVAKARQAAYCPLATVQDWLAIIDRTQGPLFVRIRKGERLTLERLSDDYVNLLTKRMFTKEGKNYTAHSLRASFVTILKDAGVDNRKIQNQTKHRTTAMLDRYDRRRDVIHQNGSTELDL</sequence>
<proteinExistence type="predicted"/>
<gene>
    <name evidence="6" type="ORF">SAMN05216167_1258</name>
</gene>
<evidence type="ECO:0000256" key="1">
    <source>
        <dbReference type="ARBA" id="ARBA00022829"/>
    </source>
</evidence>
<dbReference type="OrthoDB" id="9815875at2"/>
<reference evidence="6 7" key="1">
    <citation type="submission" date="2016-10" db="EMBL/GenBank/DDBJ databases">
        <authorList>
            <person name="de Groot N.N."/>
        </authorList>
    </citation>
    <scope>NUCLEOTIDE SEQUENCE [LARGE SCALE GENOMIC DNA]</scope>
    <source>
        <strain evidence="6 7">DSM 26130</strain>
    </source>
</reference>
<dbReference type="InterPro" id="IPR011010">
    <property type="entry name" value="DNA_brk_join_enz"/>
</dbReference>
<dbReference type="PANTHER" id="PTHR30349">
    <property type="entry name" value="PHAGE INTEGRASE-RELATED"/>
    <property type="match status" value="1"/>
</dbReference>
<evidence type="ECO:0000256" key="3">
    <source>
        <dbReference type="ARBA" id="ARBA00023172"/>
    </source>
</evidence>
<protein>
    <submittedName>
        <fullName evidence="6">Site-specific recombinase XerD</fullName>
    </submittedName>
</protein>
<dbReference type="GO" id="GO:0006310">
    <property type="term" value="P:DNA recombination"/>
    <property type="evidence" value="ECO:0007669"/>
    <property type="project" value="UniProtKB-KW"/>
</dbReference>
<dbReference type="RefSeq" id="WP_093833666.1">
    <property type="nucleotide sequence ID" value="NZ_FOLQ01000025.1"/>
</dbReference>
<dbReference type="GO" id="GO:0003677">
    <property type="term" value="F:DNA binding"/>
    <property type="evidence" value="ECO:0007669"/>
    <property type="project" value="UniProtKB-KW"/>
</dbReference>
<evidence type="ECO:0000313" key="6">
    <source>
        <dbReference type="EMBL" id="SFF01849.1"/>
    </source>
</evidence>
<dbReference type="Gene3D" id="1.10.443.10">
    <property type="entry name" value="Intergrase catalytic core"/>
    <property type="match status" value="1"/>
</dbReference>
<dbReference type="InterPro" id="IPR013762">
    <property type="entry name" value="Integrase-like_cat_sf"/>
</dbReference>
<name>A0A1I2FA99_9BACT</name>
<keyword evidence="1" id="KW-0159">Chromosome partition</keyword>
<dbReference type="SUPFAM" id="SSF56349">
    <property type="entry name" value="DNA breaking-rejoining enzymes"/>
    <property type="match status" value="1"/>
</dbReference>
<evidence type="ECO:0000313" key="7">
    <source>
        <dbReference type="Proteomes" id="UP000198598"/>
    </source>
</evidence>
<dbReference type="InterPro" id="IPR050090">
    <property type="entry name" value="Tyrosine_recombinase_XerCD"/>
</dbReference>
<accession>A0A1I2FA99</accession>
<evidence type="ECO:0000256" key="2">
    <source>
        <dbReference type="ARBA" id="ARBA00023125"/>
    </source>
</evidence>
<dbReference type="SUPFAM" id="SSF47823">
    <property type="entry name" value="lambda integrase-like, N-terminal domain"/>
    <property type="match status" value="1"/>
</dbReference>
<keyword evidence="2" id="KW-0238">DNA-binding</keyword>
<dbReference type="AlphaFoldDB" id="A0A1I2FA99"/>
<keyword evidence="3" id="KW-0233">DNA recombination</keyword>
<evidence type="ECO:0000256" key="4">
    <source>
        <dbReference type="SAM" id="MobiDB-lite"/>
    </source>
</evidence>
<dbReference type="GO" id="GO:0015074">
    <property type="term" value="P:DNA integration"/>
    <property type="evidence" value="ECO:0007669"/>
    <property type="project" value="InterPro"/>
</dbReference>
<dbReference type="STRING" id="662367.SAMN05216167_1258"/>
<dbReference type="Pfam" id="PF00589">
    <property type="entry name" value="Phage_integrase"/>
    <property type="match status" value="1"/>
</dbReference>
<feature type="region of interest" description="Disordered" evidence="4">
    <location>
        <begin position="1"/>
        <end position="23"/>
    </location>
</feature>
<dbReference type="PANTHER" id="PTHR30349:SF81">
    <property type="entry name" value="TYROSINE RECOMBINASE XERC"/>
    <property type="match status" value="1"/>
</dbReference>
<keyword evidence="7" id="KW-1185">Reference proteome</keyword>
<dbReference type="EMBL" id="FOLQ01000025">
    <property type="protein sequence ID" value="SFF01849.1"/>
    <property type="molecule type" value="Genomic_DNA"/>
</dbReference>